<evidence type="ECO:0000259" key="5">
    <source>
        <dbReference type="SMART" id="SM00849"/>
    </source>
</evidence>
<dbReference type="InterPro" id="IPR036866">
    <property type="entry name" value="RibonucZ/Hydroxyglut_hydro"/>
</dbReference>
<keyword evidence="4" id="KW-0862">Zinc</keyword>
<evidence type="ECO:0000313" key="7">
    <source>
        <dbReference type="Proteomes" id="UP000003280"/>
    </source>
</evidence>
<dbReference type="PANTHER" id="PTHR46233">
    <property type="entry name" value="HYDROXYACYLGLUTATHIONE HYDROLASE GLOC"/>
    <property type="match status" value="1"/>
</dbReference>
<dbReference type="InterPro" id="IPR001279">
    <property type="entry name" value="Metallo-B-lactamas"/>
</dbReference>
<dbReference type="GO" id="GO:0046872">
    <property type="term" value="F:metal ion binding"/>
    <property type="evidence" value="ECO:0007669"/>
    <property type="project" value="UniProtKB-KW"/>
</dbReference>
<dbReference type="Proteomes" id="UP000003280">
    <property type="component" value="Unassembled WGS sequence"/>
</dbReference>
<dbReference type="STRING" id="862517.HMPREF9225_1597"/>
<keyword evidence="2" id="KW-0479">Metal-binding</keyword>
<protein>
    <submittedName>
        <fullName evidence="6">Metallo-beta-lactamase domain protein</fullName>
    </submittedName>
</protein>
<keyword evidence="3" id="KW-0378">Hydrolase</keyword>
<proteinExistence type="predicted"/>
<dbReference type="eggNOG" id="COG0491">
    <property type="taxonomic scope" value="Bacteria"/>
</dbReference>
<sequence>MINIEKMILGPFQTNCYIVYDDEKNAVVIDPADNAKAILKKLDELQLNLKKILLTHAHPDHVCGLYDIVQKKDVPVYLVSKDVEMLETNSKYFGPMLGMEVKDVTPDVILKDGDEITVGEMNFKVLHTPGHTEGSCCFLLNGKDLFSGDTLFYTSMGRVDLPGGSEEAMMNSLLRLSDLDKDIKVYPGHGPGTDIGKELRLNPYIQKAKGLW</sequence>
<evidence type="ECO:0000256" key="2">
    <source>
        <dbReference type="ARBA" id="ARBA00022723"/>
    </source>
</evidence>
<dbReference type="RefSeq" id="WP_008902372.1">
    <property type="nucleotide sequence ID" value="NZ_GL397071.1"/>
</dbReference>
<evidence type="ECO:0000256" key="4">
    <source>
        <dbReference type="ARBA" id="ARBA00022833"/>
    </source>
</evidence>
<dbReference type="SMART" id="SM00849">
    <property type="entry name" value="Lactamase_B"/>
    <property type="match status" value="1"/>
</dbReference>
<dbReference type="HOGENOM" id="CLU_030571_5_2_9"/>
<gene>
    <name evidence="6" type="ORF">HMPREF9225_1597</name>
</gene>
<feature type="domain" description="Metallo-beta-lactamase" evidence="5">
    <location>
        <begin position="13"/>
        <end position="189"/>
    </location>
</feature>
<dbReference type="CDD" id="cd06262">
    <property type="entry name" value="metallo-hydrolase-like_MBL-fold"/>
    <property type="match status" value="1"/>
</dbReference>
<dbReference type="SUPFAM" id="SSF56281">
    <property type="entry name" value="Metallo-hydrolase/oxidoreductase"/>
    <property type="match status" value="1"/>
</dbReference>
<comment type="caution">
    <text evidence="6">The sequence shown here is derived from an EMBL/GenBank/DDBJ whole genome shotgun (WGS) entry which is preliminary data.</text>
</comment>
<dbReference type="Gene3D" id="3.60.15.10">
    <property type="entry name" value="Ribonuclease Z/Hydroxyacylglutathione hydrolase-like"/>
    <property type="match status" value="1"/>
</dbReference>
<dbReference type="GO" id="GO:0016787">
    <property type="term" value="F:hydrolase activity"/>
    <property type="evidence" value="ECO:0007669"/>
    <property type="project" value="UniProtKB-KW"/>
</dbReference>
<dbReference type="OrthoDB" id="9802248at2"/>
<evidence type="ECO:0000313" key="6">
    <source>
        <dbReference type="EMBL" id="EFM24731.1"/>
    </source>
</evidence>
<evidence type="ECO:0000256" key="1">
    <source>
        <dbReference type="ARBA" id="ARBA00001947"/>
    </source>
</evidence>
<evidence type="ECO:0000256" key="3">
    <source>
        <dbReference type="ARBA" id="ARBA00022801"/>
    </source>
</evidence>
<dbReference type="InterPro" id="IPR051453">
    <property type="entry name" value="MBL_Glyoxalase_II"/>
</dbReference>
<organism evidence="6 7">
    <name type="scientific">Peptoniphilus duerdenii ATCC BAA-1640</name>
    <dbReference type="NCBI Taxonomy" id="862517"/>
    <lineage>
        <taxon>Bacteria</taxon>
        <taxon>Bacillati</taxon>
        <taxon>Bacillota</taxon>
        <taxon>Tissierellia</taxon>
        <taxon>Tissierellales</taxon>
        <taxon>Peptoniphilaceae</taxon>
        <taxon>Peptoniphilus</taxon>
    </lineage>
</organism>
<accession>E0NN58</accession>
<keyword evidence="7" id="KW-1185">Reference proteome</keyword>
<name>E0NN58_9FIRM</name>
<dbReference type="AlphaFoldDB" id="E0NN58"/>
<reference evidence="6 7" key="1">
    <citation type="submission" date="2010-07" db="EMBL/GenBank/DDBJ databases">
        <authorList>
            <person name="Muzny D."/>
            <person name="Qin X."/>
            <person name="Deng J."/>
            <person name="Jiang H."/>
            <person name="Liu Y."/>
            <person name="Qu J."/>
            <person name="Song X.-Z."/>
            <person name="Zhang L."/>
            <person name="Thornton R."/>
            <person name="Coyle M."/>
            <person name="Francisco L."/>
            <person name="Jackson L."/>
            <person name="Javaid M."/>
            <person name="Korchina V."/>
            <person name="Kovar C."/>
            <person name="Mata R."/>
            <person name="Mathew T."/>
            <person name="Ngo R."/>
            <person name="Nguyen L."/>
            <person name="Nguyen N."/>
            <person name="Okwuonu G."/>
            <person name="Ongeri F."/>
            <person name="Pham C."/>
            <person name="Simmons D."/>
            <person name="Wilczek-Boney K."/>
            <person name="Hale W."/>
            <person name="Jakkamsetti A."/>
            <person name="Pham P."/>
            <person name="Ruth R."/>
            <person name="San Lucas F."/>
            <person name="Warren J."/>
            <person name="Zhang J."/>
            <person name="Zhao Z."/>
            <person name="Zhou C."/>
            <person name="Zhu D."/>
            <person name="Lee S."/>
            <person name="Bess C."/>
            <person name="Blankenburg K."/>
            <person name="Forbes L."/>
            <person name="Fu Q."/>
            <person name="Gubbala S."/>
            <person name="Hirani K."/>
            <person name="Jayaseelan J.C."/>
            <person name="Lara F."/>
            <person name="Munidasa M."/>
            <person name="Palculict T."/>
            <person name="Patil S."/>
            <person name="Pu L.-L."/>
            <person name="Saada N."/>
            <person name="Tang L."/>
            <person name="Weissenberger G."/>
            <person name="Zhu Y."/>
            <person name="Hemphill L."/>
            <person name="Shang Y."/>
            <person name="Youmans B."/>
            <person name="Ayvaz T."/>
            <person name="Ross M."/>
            <person name="Santibanez J."/>
            <person name="Aqrawi P."/>
            <person name="Gross S."/>
            <person name="Joshi V."/>
            <person name="Fowler G."/>
            <person name="Nazareth L."/>
            <person name="Reid J."/>
            <person name="Worley K."/>
            <person name="Petrosino J."/>
            <person name="Highlander S."/>
            <person name="Gibbs R."/>
        </authorList>
    </citation>
    <scope>NUCLEOTIDE SEQUENCE [LARGE SCALE GENOMIC DNA]</scope>
    <source>
        <strain evidence="6 7">ATCC BAA-1640</strain>
    </source>
</reference>
<comment type="cofactor">
    <cofactor evidence="1">
        <name>Zn(2+)</name>
        <dbReference type="ChEBI" id="CHEBI:29105"/>
    </cofactor>
</comment>
<dbReference type="Pfam" id="PF00753">
    <property type="entry name" value="Lactamase_B"/>
    <property type="match status" value="1"/>
</dbReference>
<dbReference type="EMBL" id="AEEH01000048">
    <property type="protein sequence ID" value="EFM24731.1"/>
    <property type="molecule type" value="Genomic_DNA"/>
</dbReference>
<dbReference type="PANTHER" id="PTHR46233:SF3">
    <property type="entry name" value="HYDROXYACYLGLUTATHIONE HYDROLASE GLOC"/>
    <property type="match status" value="1"/>
</dbReference>